<keyword evidence="2 10" id="KW-0444">Lipid biosynthesis</keyword>
<keyword evidence="9 10" id="KW-0464">Manganese</keyword>
<keyword evidence="1 10" id="KW-1003">Cell membrane</keyword>
<comment type="caution">
    <text evidence="10">Lacks conserved residue(s) required for the propagation of feature annotation.</text>
</comment>
<dbReference type="CDD" id="cd07398">
    <property type="entry name" value="MPP_YbbF-LpxH"/>
    <property type="match status" value="1"/>
</dbReference>
<accession>A0ABX2EMJ4</accession>
<evidence type="ECO:0000256" key="7">
    <source>
        <dbReference type="ARBA" id="ARBA00023098"/>
    </source>
</evidence>
<keyword evidence="5 10" id="KW-0479">Metal-binding</keyword>
<feature type="binding site" evidence="10">
    <location>
        <position position="133"/>
    </location>
    <ligand>
        <name>substrate</name>
    </ligand>
</feature>
<dbReference type="Proteomes" id="UP000737171">
    <property type="component" value="Unassembled WGS sequence"/>
</dbReference>
<dbReference type="SUPFAM" id="SSF56300">
    <property type="entry name" value="Metallo-dependent phosphatases"/>
    <property type="match status" value="1"/>
</dbReference>
<comment type="function">
    <text evidence="10">Hydrolyzes the pyrophosphate bond of UDP-2,3-diacylglucosamine to yield 2,3-diacylglucosamine 1-phosphate (lipid X) and UMP by catalyzing the attack of water at the alpha-P atom. Involved in the biosynthesis of lipid A, a phosphorylated glycolipid that anchors the lipopolysaccharide to the outer membrane of the cell.</text>
</comment>
<feature type="binding site" evidence="10">
    <location>
        <begin position="90"/>
        <end position="91"/>
    </location>
    <ligand>
        <name>substrate</name>
    </ligand>
</feature>
<dbReference type="InterPro" id="IPR010138">
    <property type="entry name" value="UDP-diacylglucosamine_Hdrlase"/>
</dbReference>
<feature type="binding site" evidence="10">
    <location>
        <position position="21"/>
    </location>
    <ligand>
        <name>Mn(2+)</name>
        <dbReference type="ChEBI" id="CHEBI:29035"/>
        <label>1</label>
    </ligand>
</feature>
<dbReference type="Gene3D" id="3.60.21.10">
    <property type="match status" value="1"/>
</dbReference>
<feature type="binding site" evidence="10">
    <location>
        <position position="209"/>
    </location>
    <ligand>
        <name>Mn(2+)</name>
        <dbReference type="ChEBI" id="CHEBI:29035"/>
        <label>1</label>
    </ligand>
</feature>
<comment type="similarity">
    <text evidence="10">Belongs to the LpxH family.</text>
</comment>
<feature type="domain" description="Calcineurin-like phosphoesterase" evidence="11">
    <location>
        <begin position="16"/>
        <end position="211"/>
    </location>
</feature>
<keyword evidence="7 10" id="KW-0443">Lipid metabolism</keyword>
<keyword evidence="3 10" id="KW-0997">Cell inner membrane</keyword>
<evidence type="ECO:0000256" key="9">
    <source>
        <dbReference type="ARBA" id="ARBA00023211"/>
    </source>
</evidence>
<sequence length="255" mass="27922">MPAPGELHADPAWDAIDLLSDVHLHAAMPRTFEVWRRHLLTTPADAVLMLGDLFEVWVGDDARFDGFEKACADVLREAAAKRVLGFLPGNRDFLVGDTLLRECGVMRLQDPTLLQAWGQRLLLTHGDALCLADTAYQQFRSQVRGEEWQGQFLALPLAERQAAARAMRDASAAHQAGMPPDQWADVDAAAAADWLAQAGTDCMVHGHTHRPAVHALPGGRRRHVLGDWDLDGPHPRALALRLTRAGLATLDLAHA</sequence>
<keyword evidence="6 10" id="KW-0378">Hydrolase</keyword>
<dbReference type="PANTHER" id="PTHR34990">
    <property type="entry name" value="UDP-2,3-DIACYLGLUCOSAMINE HYDROLASE-RELATED"/>
    <property type="match status" value="1"/>
</dbReference>
<evidence type="ECO:0000313" key="13">
    <source>
        <dbReference type="Proteomes" id="UP000737171"/>
    </source>
</evidence>
<dbReference type="GO" id="GO:0016787">
    <property type="term" value="F:hydrolase activity"/>
    <property type="evidence" value="ECO:0007669"/>
    <property type="project" value="UniProtKB-KW"/>
</dbReference>
<feature type="binding site" evidence="10">
    <location>
        <position position="171"/>
    </location>
    <ligand>
        <name>substrate</name>
    </ligand>
</feature>
<dbReference type="EC" id="3.6.1.54" evidence="10"/>
<evidence type="ECO:0000313" key="12">
    <source>
        <dbReference type="EMBL" id="NRF69744.1"/>
    </source>
</evidence>
<protein>
    <recommendedName>
        <fullName evidence="10">UDP-2,3-diacylglucosamine hydrolase</fullName>
        <ecNumber evidence="10">3.6.1.54</ecNumber>
    </recommendedName>
    <alternativeName>
        <fullName evidence="10">UDP-2,3-diacylglucosamine diphosphatase</fullName>
    </alternativeName>
</protein>
<feature type="binding site" evidence="10">
    <location>
        <position position="90"/>
    </location>
    <ligand>
        <name>Mn(2+)</name>
        <dbReference type="ChEBI" id="CHEBI:29035"/>
        <label>2</label>
    </ligand>
</feature>
<keyword evidence="13" id="KW-1185">Reference proteome</keyword>
<dbReference type="PANTHER" id="PTHR34990:SF1">
    <property type="entry name" value="UDP-2,3-DIACYLGLUCOSAMINE HYDROLASE"/>
    <property type="match status" value="1"/>
</dbReference>
<feature type="binding site" evidence="10">
    <location>
        <position position="23"/>
    </location>
    <ligand>
        <name>Mn(2+)</name>
        <dbReference type="ChEBI" id="CHEBI:29035"/>
        <label>1</label>
    </ligand>
</feature>
<keyword evidence="8 10" id="KW-0472">Membrane</keyword>
<dbReference type="InterPro" id="IPR029052">
    <property type="entry name" value="Metallo-depent_PP-like"/>
</dbReference>
<dbReference type="RefSeq" id="WP_173127298.1">
    <property type="nucleotide sequence ID" value="NZ_JABRWJ010000007.1"/>
</dbReference>
<dbReference type="InterPro" id="IPR043461">
    <property type="entry name" value="LpxH-like"/>
</dbReference>
<comment type="cofactor">
    <cofactor evidence="10">
        <name>Mn(2+)</name>
        <dbReference type="ChEBI" id="CHEBI:29035"/>
    </cofactor>
    <text evidence="10">Binds 2 Mn(2+) ions per subunit in a binuclear metal center.</text>
</comment>
<feature type="binding site" evidence="10">
    <location>
        <position position="207"/>
    </location>
    <ligand>
        <name>Mn(2+)</name>
        <dbReference type="ChEBI" id="CHEBI:29035"/>
        <label>2</label>
    </ligand>
</feature>
<dbReference type="Pfam" id="PF00149">
    <property type="entry name" value="Metallophos"/>
    <property type="match status" value="1"/>
</dbReference>
<evidence type="ECO:0000259" key="11">
    <source>
        <dbReference type="Pfam" id="PF00149"/>
    </source>
</evidence>
<feature type="binding site" evidence="10">
    <location>
        <position position="125"/>
    </location>
    <ligand>
        <name>Mn(2+)</name>
        <dbReference type="ChEBI" id="CHEBI:29035"/>
        <label>2</label>
    </ligand>
</feature>
<gene>
    <name evidence="10" type="primary">lpxH</name>
    <name evidence="12" type="ORF">HLB44_22315</name>
</gene>
<dbReference type="EMBL" id="JABRWJ010000007">
    <property type="protein sequence ID" value="NRF69744.1"/>
    <property type="molecule type" value="Genomic_DNA"/>
</dbReference>
<evidence type="ECO:0000256" key="4">
    <source>
        <dbReference type="ARBA" id="ARBA00022556"/>
    </source>
</evidence>
<evidence type="ECO:0000256" key="6">
    <source>
        <dbReference type="ARBA" id="ARBA00022801"/>
    </source>
</evidence>
<comment type="caution">
    <text evidence="12">The sequence shown here is derived from an EMBL/GenBank/DDBJ whole genome shotgun (WGS) entry which is preliminary data.</text>
</comment>
<reference evidence="12 13" key="1">
    <citation type="submission" date="2020-05" db="EMBL/GenBank/DDBJ databases">
        <title>Aquincola sp. isolate from soil.</title>
        <authorList>
            <person name="Han J."/>
            <person name="Kim D.-U."/>
        </authorList>
    </citation>
    <scope>NUCLEOTIDE SEQUENCE [LARGE SCALE GENOMIC DNA]</scope>
    <source>
        <strain evidence="12 13">S2</strain>
    </source>
</reference>
<comment type="subcellular location">
    <subcellularLocation>
        <location evidence="10">Cell inner membrane</location>
        <topology evidence="10">Peripheral membrane protein</topology>
        <orientation evidence="10">Cytoplasmic side</orientation>
    </subcellularLocation>
</comment>
<comment type="catalytic activity">
    <reaction evidence="10">
        <text>UDP-2-N,3-O-bis[(3R)-3-hydroxytetradecanoyl]-alpha-D-glucosamine + H2O = 2-N,3-O-bis[(3R)-3-hydroxytetradecanoyl]-alpha-D-glucosaminyl 1-phosphate + UMP + 2 H(+)</text>
        <dbReference type="Rhea" id="RHEA:25213"/>
        <dbReference type="ChEBI" id="CHEBI:15377"/>
        <dbReference type="ChEBI" id="CHEBI:15378"/>
        <dbReference type="ChEBI" id="CHEBI:57865"/>
        <dbReference type="ChEBI" id="CHEBI:57957"/>
        <dbReference type="ChEBI" id="CHEBI:78847"/>
        <dbReference type="EC" id="3.6.1.54"/>
    </reaction>
</comment>
<evidence type="ECO:0000256" key="8">
    <source>
        <dbReference type="ARBA" id="ARBA00023136"/>
    </source>
</evidence>
<feature type="binding site" evidence="10">
    <location>
        <position position="52"/>
    </location>
    <ligand>
        <name>Mn(2+)</name>
        <dbReference type="ChEBI" id="CHEBI:29035"/>
        <label>2</label>
    </ligand>
</feature>
<organism evidence="12 13">
    <name type="scientific">Pseudaquabacterium terrae</name>
    <dbReference type="NCBI Taxonomy" id="2732868"/>
    <lineage>
        <taxon>Bacteria</taxon>
        <taxon>Pseudomonadati</taxon>
        <taxon>Pseudomonadota</taxon>
        <taxon>Betaproteobacteria</taxon>
        <taxon>Burkholderiales</taxon>
        <taxon>Sphaerotilaceae</taxon>
        <taxon>Pseudaquabacterium</taxon>
    </lineage>
</organism>
<evidence type="ECO:0000256" key="2">
    <source>
        <dbReference type="ARBA" id="ARBA00022516"/>
    </source>
</evidence>
<evidence type="ECO:0000256" key="3">
    <source>
        <dbReference type="ARBA" id="ARBA00022519"/>
    </source>
</evidence>
<name>A0ABX2EMJ4_9BURK</name>
<dbReference type="NCBIfam" id="NF003743">
    <property type="entry name" value="PRK05340.1"/>
    <property type="match status" value="1"/>
</dbReference>
<feature type="binding site" evidence="10">
    <location>
        <position position="175"/>
    </location>
    <ligand>
        <name>substrate</name>
    </ligand>
</feature>
<feature type="binding site" evidence="10">
    <location>
        <position position="52"/>
    </location>
    <ligand>
        <name>Mn(2+)</name>
        <dbReference type="ChEBI" id="CHEBI:29035"/>
        <label>1</label>
    </ligand>
</feature>
<evidence type="ECO:0000256" key="1">
    <source>
        <dbReference type="ARBA" id="ARBA00022475"/>
    </source>
</evidence>
<keyword evidence="4 10" id="KW-0441">Lipid A biosynthesis</keyword>
<proteinExistence type="inferred from homology"/>
<dbReference type="HAMAP" id="MF_00575">
    <property type="entry name" value="LpxH"/>
    <property type="match status" value="1"/>
</dbReference>
<evidence type="ECO:0000256" key="5">
    <source>
        <dbReference type="ARBA" id="ARBA00022723"/>
    </source>
</evidence>
<dbReference type="InterPro" id="IPR004843">
    <property type="entry name" value="Calcineurin-like_PHP"/>
</dbReference>
<comment type="pathway">
    <text evidence="10">Glycolipid biosynthesis; lipid IV(A) biosynthesis; lipid IV(A) from (3R)-3-hydroxytetradecanoyl-[acyl-carrier-protein] and UDP-N-acetyl-alpha-D-glucosamine: step 4/6.</text>
</comment>
<evidence type="ECO:0000256" key="10">
    <source>
        <dbReference type="HAMAP-Rule" id="MF_00575"/>
    </source>
</evidence>
<feature type="binding site" evidence="10">
    <location>
        <position position="207"/>
    </location>
    <ligand>
        <name>substrate</name>
    </ligand>
</feature>